<evidence type="ECO:0000313" key="3">
    <source>
        <dbReference type="EMBL" id="MRY57187.1"/>
    </source>
</evidence>
<dbReference type="Gene3D" id="3.40.50.2000">
    <property type="entry name" value="Glycogen Phosphorylase B"/>
    <property type="match status" value="2"/>
</dbReference>
<organism evidence="3 4">
    <name type="scientific">Parabacteroides distasonis</name>
    <dbReference type="NCBI Taxonomy" id="823"/>
    <lineage>
        <taxon>Bacteria</taxon>
        <taxon>Pseudomonadati</taxon>
        <taxon>Bacteroidota</taxon>
        <taxon>Bacteroidia</taxon>
        <taxon>Bacteroidales</taxon>
        <taxon>Tannerellaceae</taxon>
        <taxon>Parabacteroides</taxon>
    </lineage>
</organism>
<dbReference type="AlphaFoldDB" id="A0A6I2MZ16"/>
<dbReference type="Pfam" id="PF00534">
    <property type="entry name" value="Glycos_transf_1"/>
    <property type="match status" value="1"/>
</dbReference>
<dbReference type="EMBL" id="WKLT01000003">
    <property type="protein sequence ID" value="MRY57187.1"/>
    <property type="molecule type" value="Genomic_DNA"/>
</dbReference>
<evidence type="ECO:0000259" key="1">
    <source>
        <dbReference type="Pfam" id="PF00534"/>
    </source>
</evidence>
<evidence type="ECO:0000259" key="2">
    <source>
        <dbReference type="Pfam" id="PF13439"/>
    </source>
</evidence>
<feature type="domain" description="Glycosyl transferase family 1" evidence="1">
    <location>
        <begin position="182"/>
        <end position="328"/>
    </location>
</feature>
<keyword evidence="3" id="KW-0808">Transferase</keyword>
<dbReference type="SUPFAM" id="SSF53756">
    <property type="entry name" value="UDP-Glycosyltransferase/glycogen phosphorylase"/>
    <property type="match status" value="1"/>
</dbReference>
<dbReference type="PANTHER" id="PTHR12526:SF630">
    <property type="entry name" value="GLYCOSYLTRANSFERASE"/>
    <property type="match status" value="1"/>
</dbReference>
<evidence type="ECO:0000313" key="4">
    <source>
        <dbReference type="Proteomes" id="UP000463337"/>
    </source>
</evidence>
<feature type="domain" description="Glycosyltransferase subfamily 4-like N-terminal" evidence="2">
    <location>
        <begin position="13"/>
        <end position="173"/>
    </location>
</feature>
<proteinExistence type="predicted"/>
<dbReference type="GO" id="GO:0016757">
    <property type="term" value="F:glycosyltransferase activity"/>
    <property type="evidence" value="ECO:0007669"/>
    <property type="project" value="InterPro"/>
</dbReference>
<reference evidence="3 4" key="1">
    <citation type="journal article" date="2019" name="Nat. Med.">
        <title>A library of human gut bacterial isolates paired with longitudinal multiomics data enables mechanistic microbiome research.</title>
        <authorList>
            <person name="Poyet M."/>
            <person name="Groussin M."/>
            <person name="Gibbons S.M."/>
            <person name="Avila-Pacheco J."/>
            <person name="Jiang X."/>
            <person name="Kearney S.M."/>
            <person name="Perrotta A.R."/>
            <person name="Berdy B."/>
            <person name="Zhao S."/>
            <person name="Lieberman T.D."/>
            <person name="Swanson P.K."/>
            <person name="Smith M."/>
            <person name="Roesemann S."/>
            <person name="Alexander J.E."/>
            <person name="Rich S.A."/>
            <person name="Livny J."/>
            <person name="Vlamakis H."/>
            <person name="Clish C."/>
            <person name="Bullock K."/>
            <person name="Deik A."/>
            <person name="Scott J."/>
            <person name="Pierce K.A."/>
            <person name="Xavier R.J."/>
            <person name="Alm E.J."/>
        </authorList>
    </citation>
    <scope>NUCLEOTIDE SEQUENCE [LARGE SCALE GENOMIC DNA]</scope>
    <source>
        <strain evidence="3 4">BIOML-A41</strain>
    </source>
</reference>
<dbReference type="PANTHER" id="PTHR12526">
    <property type="entry name" value="GLYCOSYLTRANSFERASE"/>
    <property type="match status" value="1"/>
</dbReference>
<dbReference type="RefSeq" id="WP_121960983.1">
    <property type="nucleotide sequence ID" value="NZ_AP019729.1"/>
</dbReference>
<accession>A0A6I2MZ16</accession>
<dbReference type="Proteomes" id="UP000463337">
    <property type="component" value="Unassembled WGS sequence"/>
</dbReference>
<gene>
    <name evidence="3" type="ORF">GKD59_04510</name>
</gene>
<protein>
    <submittedName>
        <fullName evidence="3">Glycosyltransferase</fullName>
    </submittedName>
</protein>
<dbReference type="InterPro" id="IPR028098">
    <property type="entry name" value="Glyco_trans_4-like_N"/>
</dbReference>
<dbReference type="Pfam" id="PF13439">
    <property type="entry name" value="Glyco_transf_4"/>
    <property type="match status" value="1"/>
</dbReference>
<sequence>MRILHITGTLSEGGLETFLITLLPSLKQQIPGSTMDVLVLDKNKDSMADEFERSGIHVIHGKYASVRNPLNLFFLYKYIRRYDFIHAHLFPAQYFVALISLLCRKKRIFVTTEHSAWNRRREKPWLFRPVEKLVYRCYDAITAVSKAAKIALDTWAGTGRRSLVVYNGIPLRRFINATGYTKKEIGLKSEDVAVIMVARFFSQKDHLTPVRAIALLPEKYHLFYVGSGDTARCREEVNRCSVGHRVHFLGRRADIPRLAKASDIGVLASFYEGFGLSTVEIMAAGRPVIVSDIDGIREVVEGAGLLFENGNERDLAEKIRYLTEHPAVYEEVACRCEQRSLDFNIDTTVKEYTTLYTNLINGRGIK</sequence>
<dbReference type="InterPro" id="IPR001296">
    <property type="entry name" value="Glyco_trans_1"/>
</dbReference>
<name>A0A6I2MZ16_PARDI</name>
<comment type="caution">
    <text evidence="3">The sequence shown here is derived from an EMBL/GenBank/DDBJ whole genome shotgun (WGS) entry which is preliminary data.</text>
</comment>